<evidence type="ECO:0000313" key="1">
    <source>
        <dbReference type="EMBL" id="PPU65862.1"/>
    </source>
</evidence>
<gene>
    <name evidence="1" type="ORF">XpiCFBP4643_20205</name>
</gene>
<dbReference type="Proteomes" id="UP000238191">
    <property type="component" value="Unassembled WGS sequence"/>
</dbReference>
<keyword evidence="2" id="KW-1185">Reference proteome</keyword>
<protein>
    <submittedName>
        <fullName evidence="1">Uncharacterized protein</fullName>
    </submittedName>
</protein>
<proteinExistence type="predicted"/>
<accession>A0A2S7CW97</accession>
<name>A0A2S7CW97_9XANT</name>
<comment type="caution">
    <text evidence="1">The sequence shown here is derived from an EMBL/GenBank/DDBJ whole genome shotgun (WGS) entry which is preliminary data.</text>
</comment>
<evidence type="ECO:0000313" key="2">
    <source>
        <dbReference type="Proteomes" id="UP000238191"/>
    </source>
</evidence>
<reference evidence="2" key="1">
    <citation type="submission" date="2016-08" db="EMBL/GenBank/DDBJ databases">
        <authorList>
            <person name="Merda D."/>
            <person name="Briand M."/>
            <person name="Taghouti G."/>
            <person name="Carrere S."/>
            <person name="Gouzy J."/>
            <person name="Portier P."/>
            <person name="Jacques M.-A."/>
            <person name="Fischer-Le Saux M."/>
        </authorList>
    </citation>
    <scope>NUCLEOTIDE SEQUENCE [LARGE SCALE GENOMIC DNA]</scope>
    <source>
        <strain evidence="2">CFBP4643</strain>
    </source>
</reference>
<dbReference type="AlphaFoldDB" id="A0A2S7CW97"/>
<sequence length="237" mass="25608">MASCSSKPTSVKRQLKLHTFRRDTVPIANDRVRFAVMALAICLIVGCSMQSPPANTPIAKEQSGMQSAVPFTRSLPSHDGEEMVLEFEVPALPDDTNPPIFVGILLTGSDTGVVADVAERLVRADVVAVVHLEHTEQAGSVPVELLRSQRVGREQEKPVTIAVDGIAKGLFALNADVATMENAGLPPRGMVSEELAFAYSTSLPSGRYRLRLRIDQNRQVLGDANAQLLIAYTHKAK</sequence>
<organism evidence="1 2">
    <name type="scientific">Xanthomonas pisi</name>
    <dbReference type="NCBI Taxonomy" id="56457"/>
    <lineage>
        <taxon>Bacteria</taxon>
        <taxon>Pseudomonadati</taxon>
        <taxon>Pseudomonadota</taxon>
        <taxon>Gammaproteobacteria</taxon>
        <taxon>Lysobacterales</taxon>
        <taxon>Lysobacteraceae</taxon>
        <taxon>Xanthomonas</taxon>
    </lineage>
</organism>
<dbReference type="EMBL" id="MDEI01000024">
    <property type="protein sequence ID" value="PPU65862.1"/>
    <property type="molecule type" value="Genomic_DNA"/>
</dbReference>